<proteinExistence type="predicted"/>
<dbReference type="AlphaFoldDB" id="A0AA37Q9V3"/>
<dbReference type="PANTHER" id="PTHR36152:SF5">
    <property type="entry name" value="PROTEIN HCP1"/>
    <property type="match status" value="1"/>
</dbReference>
<dbReference type="InterPro" id="IPR008514">
    <property type="entry name" value="T6SS_Hcp"/>
</dbReference>
<dbReference type="InterPro" id="IPR053165">
    <property type="entry name" value="HSI-I_assembly_Hcp1"/>
</dbReference>
<dbReference type="InterPro" id="IPR036624">
    <property type="entry name" value="Hcp1-lik_sf"/>
</dbReference>
<dbReference type="EMBL" id="BRXS01000002">
    <property type="protein sequence ID" value="GLC25011.1"/>
    <property type="molecule type" value="Genomic_DNA"/>
</dbReference>
<keyword evidence="2" id="KW-1185">Reference proteome</keyword>
<dbReference type="SUPFAM" id="SSF141452">
    <property type="entry name" value="Hcp1-like"/>
    <property type="match status" value="1"/>
</dbReference>
<gene>
    <name evidence="1" type="ORF">rosag_15240</name>
</gene>
<organism evidence="1 2">
    <name type="scientific">Roseisolibacter agri</name>
    <dbReference type="NCBI Taxonomy" id="2014610"/>
    <lineage>
        <taxon>Bacteria</taxon>
        <taxon>Pseudomonadati</taxon>
        <taxon>Gemmatimonadota</taxon>
        <taxon>Gemmatimonadia</taxon>
        <taxon>Gemmatimonadales</taxon>
        <taxon>Gemmatimonadaceae</taxon>
        <taxon>Roseisolibacter</taxon>
    </lineage>
</organism>
<protein>
    <submittedName>
        <fullName evidence="1">Type VI secretion system effector</fullName>
    </submittedName>
</protein>
<dbReference type="Proteomes" id="UP001161325">
    <property type="component" value="Unassembled WGS sequence"/>
</dbReference>
<dbReference type="RefSeq" id="WP_284349449.1">
    <property type="nucleotide sequence ID" value="NZ_BRXS01000002.1"/>
</dbReference>
<dbReference type="Pfam" id="PF05638">
    <property type="entry name" value="T6SS_HCP"/>
    <property type="match status" value="1"/>
</dbReference>
<dbReference type="Gene3D" id="2.30.110.20">
    <property type="entry name" value="Hcp1-like"/>
    <property type="match status" value="1"/>
</dbReference>
<evidence type="ECO:0000313" key="2">
    <source>
        <dbReference type="Proteomes" id="UP001161325"/>
    </source>
</evidence>
<reference evidence="1" key="1">
    <citation type="submission" date="2022-08" db="EMBL/GenBank/DDBJ databases">
        <title>Draft genome sequencing of Roseisolibacter agri AW1220.</title>
        <authorList>
            <person name="Tobiishi Y."/>
            <person name="Tonouchi A."/>
        </authorList>
    </citation>
    <scope>NUCLEOTIDE SEQUENCE</scope>
    <source>
        <strain evidence="1">AW1220</strain>
    </source>
</reference>
<accession>A0AA37Q9V3</accession>
<comment type="caution">
    <text evidence="1">The sequence shown here is derived from an EMBL/GenBank/DDBJ whole genome shotgun (WGS) entry which is preliminary data.</text>
</comment>
<sequence length="167" mass="17631">MAFDTFLEIKGPDIAGESTAKGMEGKIEIFSFSWGASNPTTVSSASGGLTGGKVSVSSFNAMKKTEKSSALLFQGCATGQHYETATVTMRKAGGDAGQKAFLIYKFEDVMVESIQWSGSTGGDDSPTESISLAFGKVEIEYWGQNPKKGDVKPMGQAAWNITTVSSK</sequence>
<dbReference type="PANTHER" id="PTHR36152">
    <property type="entry name" value="CYTOPLASMIC PROTEIN-RELATED"/>
    <property type="match status" value="1"/>
</dbReference>
<name>A0AA37Q9V3_9BACT</name>
<evidence type="ECO:0000313" key="1">
    <source>
        <dbReference type="EMBL" id="GLC25011.1"/>
    </source>
</evidence>